<dbReference type="Proteomes" id="UP000196118">
    <property type="component" value="Chromosome"/>
</dbReference>
<dbReference type="AlphaFoldDB" id="A0A1Y0VYW9"/>
<name>A0A1Y0VYW9_PEDPE</name>
<gene>
    <name evidence="1" type="ORF">S100892_01124</name>
</gene>
<dbReference type="SUPFAM" id="SSF57938">
    <property type="entry name" value="DnaJ/Hsp40 cysteine-rich domain"/>
    <property type="match status" value="1"/>
</dbReference>
<organism evidence="1 2">
    <name type="scientific">Pediococcus pentosaceus</name>
    <dbReference type="NCBI Taxonomy" id="1255"/>
    <lineage>
        <taxon>Bacteria</taxon>
        <taxon>Bacillati</taxon>
        <taxon>Bacillota</taxon>
        <taxon>Bacilli</taxon>
        <taxon>Lactobacillales</taxon>
        <taxon>Lactobacillaceae</taxon>
        <taxon>Pediococcus</taxon>
    </lineage>
</organism>
<protein>
    <submittedName>
        <fullName evidence="1">Uncharacterized protein</fullName>
    </submittedName>
</protein>
<reference evidence="1 2" key="1">
    <citation type="submission" date="2017-05" db="EMBL/GenBank/DDBJ databases">
        <title>Genome sequence of Pediococcus pentosaceus strain SRCM100892.</title>
        <authorList>
            <person name="Cho S.H."/>
        </authorList>
    </citation>
    <scope>NUCLEOTIDE SEQUENCE [LARGE SCALE GENOMIC DNA]</scope>
    <source>
        <strain evidence="1 2">SRCM100892</strain>
    </source>
</reference>
<dbReference type="EMBL" id="CP021474">
    <property type="protein sequence ID" value="ARW19697.1"/>
    <property type="molecule type" value="Genomic_DNA"/>
</dbReference>
<sequence>MCEICEGTGRVYVESPIGVQVNPCPKCNKAYRKMKGYE</sequence>
<evidence type="ECO:0000313" key="2">
    <source>
        <dbReference type="Proteomes" id="UP000196118"/>
    </source>
</evidence>
<dbReference type="InterPro" id="IPR036410">
    <property type="entry name" value="HSP_DnaJ_Cys-rich_dom_sf"/>
</dbReference>
<evidence type="ECO:0000313" key="1">
    <source>
        <dbReference type="EMBL" id="ARW19697.1"/>
    </source>
</evidence>
<proteinExistence type="predicted"/>
<accession>A0A1Y0VYW9</accession>